<keyword evidence="1" id="KW-1133">Transmembrane helix</keyword>
<feature type="transmembrane region" description="Helical" evidence="1">
    <location>
        <begin position="21"/>
        <end position="44"/>
    </location>
</feature>
<reference evidence="2 3" key="1">
    <citation type="submission" date="2021-01" db="EMBL/GenBank/DDBJ databases">
        <title>Draft Genome Sequence and Polyhydroxyalkanoate Biosynthetic Potential of Jeongeupia naejangsanensis Type Strain DSM 24253.</title>
        <authorList>
            <person name="Turrini P."/>
            <person name="Artuso I."/>
            <person name="Lugli G.A."/>
            <person name="Frangipani E."/>
            <person name="Ventura M."/>
            <person name="Visca P."/>
        </authorList>
    </citation>
    <scope>NUCLEOTIDE SEQUENCE [LARGE SCALE GENOMIC DNA]</scope>
    <source>
        <strain evidence="2 3">DSM 24253</strain>
    </source>
</reference>
<keyword evidence="1" id="KW-0472">Membrane</keyword>
<evidence type="ECO:0000313" key="3">
    <source>
        <dbReference type="Proteomes" id="UP000809431"/>
    </source>
</evidence>
<gene>
    <name evidence="2" type="ORF">JMJ54_13250</name>
</gene>
<feature type="transmembrane region" description="Helical" evidence="1">
    <location>
        <begin position="56"/>
        <end position="78"/>
    </location>
</feature>
<evidence type="ECO:0000256" key="1">
    <source>
        <dbReference type="SAM" id="Phobius"/>
    </source>
</evidence>
<dbReference type="RefSeq" id="WP_203539027.1">
    <property type="nucleotide sequence ID" value="NZ_JAESND010000006.1"/>
</dbReference>
<protein>
    <submittedName>
        <fullName evidence="2">Uncharacterized protein</fullName>
    </submittedName>
</protein>
<sequence>MELEMTWRRAMRVWWAYTWRVFVLGLLAAMVFGISAGVIAAYMLGKTGSPGEVPRLAIGAIGSVLGAWLSIVSMKCVLGCNFGEFRVALISNTPWLPR</sequence>
<name>A0ABS2BMZ1_9NEIS</name>
<dbReference type="Proteomes" id="UP000809431">
    <property type="component" value="Unassembled WGS sequence"/>
</dbReference>
<comment type="caution">
    <text evidence="2">The sequence shown here is derived from an EMBL/GenBank/DDBJ whole genome shotgun (WGS) entry which is preliminary data.</text>
</comment>
<organism evidence="2 3">
    <name type="scientific">Jeongeupia naejangsanensis</name>
    <dbReference type="NCBI Taxonomy" id="613195"/>
    <lineage>
        <taxon>Bacteria</taxon>
        <taxon>Pseudomonadati</taxon>
        <taxon>Pseudomonadota</taxon>
        <taxon>Betaproteobacteria</taxon>
        <taxon>Neisseriales</taxon>
        <taxon>Chitinibacteraceae</taxon>
        <taxon>Jeongeupia</taxon>
    </lineage>
</organism>
<proteinExistence type="predicted"/>
<keyword evidence="3" id="KW-1185">Reference proteome</keyword>
<evidence type="ECO:0000313" key="2">
    <source>
        <dbReference type="EMBL" id="MBM3116800.1"/>
    </source>
</evidence>
<accession>A0ABS2BMZ1</accession>
<dbReference type="EMBL" id="JAESND010000006">
    <property type="protein sequence ID" value="MBM3116800.1"/>
    <property type="molecule type" value="Genomic_DNA"/>
</dbReference>
<keyword evidence="1" id="KW-0812">Transmembrane</keyword>